<keyword evidence="3" id="KW-1185">Reference proteome</keyword>
<dbReference type="RefSeq" id="WP_346824497.1">
    <property type="nucleotide sequence ID" value="NZ_JBDKWZ010000026.1"/>
</dbReference>
<accession>A0AAW9SKQ6</accession>
<name>A0AAW9SKQ6_9BACT</name>
<comment type="caution">
    <text evidence="2">The sequence shown here is derived from an EMBL/GenBank/DDBJ whole genome shotgun (WGS) entry which is preliminary data.</text>
</comment>
<dbReference type="PROSITE" id="PS01124">
    <property type="entry name" value="HTH_ARAC_FAMILY_2"/>
    <property type="match status" value="1"/>
</dbReference>
<evidence type="ECO:0000313" key="2">
    <source>
        <dbReference type="EMBL" id="MEN7551718.1"/>
    </source>
</evidence>
<feature type="domain" description="HTH araC/xylS-type" evidence="1">
    <location>
        <begin position="177"/>
        <end position="264"/>
    </location>
</feature>
<dbReference type="GO" id="GO:0003700">
    <property type="term" value="F:DNA-binding transcription factor activity"/>
    <property type="evidence" value="ECO:0007669"/>
    <property type="project" value="InterPro"/>
</dbReference>
<proteinExistence type="predicted"/>
<dbReference type="InterPro" id="IPR018060">
    <property type="entry name" value="HTH_AraC"/>
</dbReference>
<dbReference type="Pfam" id="PF00165">
    <property type="entry name" value="HTH_AraC"/>
    <property type="match status" value="1"/>
</dbReference>
<evidence type="ECO:0000313" key="3">
    <source>
        <dbReference type="Proteomes" id="UP001403385"/>
    </source>
</evidence>
<dbReference type="EMBL" id="JBDKWZ010000026">
    <property type="protein sequence ID" value="MEN7551718.1"/>
    <property type="molecule type" value="Genomic_DNA"/>
</dbReference>
<gene>
    <name evidence="2" type="ORF">AAG747_27630</name>
</gene>
<dbReference type="Proteomes" id="UP001403385">
    <property type="component" value="Unassembled WGS sequence"/>
</dbReference>
<reference evidence="2 3" key="1">
    <citation type="submission" date="2024-04" db="EMBL/GenBank/DDBJ databases">
        <title>Novel genus in family Flammeovirgaceae.</title>
        <authorList>
            <person name="Nguyen T.H."/>
            <person name="Vuong T.Q."/>
            <person name="Le H."/>
            <person name="Kim S.-G."/>
        </authorList>
    </citation>
    <scope>NUCLEOTIDE SEQUENCE [LARGE SCALE GENOMIC DNA]</scope>
    <source>
        <strain evidence="2 3">JCM 23209</strain>
    </source>
</reference>
<dbReference type="AlphaFoldDB" id="A0AAW9SKQ6"/>
<evidence type="ECO:0000259" key="1">
    <source>
        <dbReference type="PROSITE" id="PS01124"/>
    </source>
</evidence>
<dbReference type="GO" id="GO:0043565">
    <property type="term" value="F:sequence-specific DNA binding"/>
    <property type="evidence" value="ECO:0007669"/>
    <property type="project" value="InterPro"/>
</dbReference>
<organism evidence="2 3">
    <name type="scientific">Rapidithrix thailandica</name>
    <dbReference type="NCBI Taxonomy" id="413964"/>
    <lineage>
        <taxon>Bacteria</taxon>
        <taxon>Pseudomonadati</taxon>
        <taxon>Bacteroidota</taxon>
        <taxon>Cytophagia</taxon>
        <taxon>Cytophagales</taxon>
        <taxon>Flammeovirgaceae</taxon>
        <taxon>Rapidithrix</taxon>
    </lineage>
</organism>
<protein>
    <submittedName>
        <fullName evidence="2">Helix-turn-helix domain-containing protein</fullName>
    </submittedName>
</protein>
<sequence length="273" mass="31747">MKEKHQAYLNRRIAVPGEFEEVFSHFYYAVNQSDQTVTKTLLPSYQTIMVFNFGAKALLHSPQNTHIEMGRCLVLGPIKQAFAYSLPVASEILVVNFKNDAFFRFFGVAAVRESLPVNPDELSEENCFTALWYELNKIENTSDRVNRILAFCRPYLGEQNSIVKQLSGFENNLLNPVKTIAYQNKQSERNIQLRHKMHLGYSAKELSRYQRFLTAIEHVQHMASTASKVDWLEIVSRCNYYDQSQLIRDFKYYLNLSPTNYLKFQQDICNPKS</sequence>
<dbReference type="Gene3D" id="1.10.10.60">
    <property type="entry name" value="Homeodomain-like"/>
    <property type="match status" value="1"/>
</dbReference>